<keyword evidence="2 5" id="KW-0732">Signal</keyword>
<proteinExistence type="inferred from homology"/>
<feature type="chain" id="PRO_5040991711" evidence="5">
    <location>
        <begin position="21"/>
        <end position="198"/>
    </location>
</feature>
<evidence type="ECO:0000313" key="7">
    <source>
        <dbReference type="EMBL" id="MCP3734382.1"/>
    </source>
</evidence>
<feature type="signal peptide" evidence="5">
    <location>
        <begin position="1"/>
        <end position="20"/>
    </location>
</feature>
<dbReference type="InterPro" id="IPR011250">
    <property type="entry name" value="OMP/PagP_B-barrel"/>
</dbReference>
<organism evidence="7 8">
    <name type="scientific">Sphingomonas liriopis</name>
    <dbReference type="NCBI Taxonomy" id="2949094"/>
    <lineage>
        <taxon>Bacteria</taxon>
        <taxon>Pseudomonadati</taxon>
        <taxon>Pseudomonadota</taxon>
        <taxon>Alphaproteobacteria</taxon>
        <taxon>Sphingomonadales</taxon>
        <taxon>Sphingomonadaceae</taxon>
        <taxon>Sphingomonas</taxon>
    </lineage>
</organism>
<evidence type="ECO:0000256" key="1">
    <source>
        <dbReference type="ARBA" id="ARBA00004370"/>
    </source>
</evidence>
<accession>A0A9X2KPX6</accession>
<dbReference type="RefSeq" id="WP_254288386.1">
    <property type="nucleotide sequence ID" value="NZ_JAMLDY010000005.1"/>
</dbReference>
<dbReference type="PANTHER" id="PTHR34001:SF3">
    <property type="entry name" value="BLL7405 PROTEIN"/>
    <property type="match status" value="1"/>
</dbReference>
<dbReference type="Proteomes" id="UP001139486">
    <property type="component" value="Unassembled WGS sequence"/>
</dbReference>
<evidence type="ECO:0000256" key="3">
    <source>
        <dbReference type="ARBA" id="ARBA00023136"/>
    </source>
</evidence>
<dbReference type="PANTHER" id="PTHR34001">
    <property type="entry name" value="BLL7405 PROTEIN"/>
    <property type="match status" value="1"/>
</dbReference>
<evidence type="ECO:0000256" key="5">
    <source>
        <dbReference type="SAM" id="SignalP"/>
    </source>
</evidence>
<dbReference type="InterPro" id="IPR051692">
    <property type="entry name" value="OMP-like"/>
</dbReference>
<evidence type="ECO:0000313" key="8">
    <source>
        <dbReference type="Proteomes" id="UP001139486"/>
    </source>
</evidence>
<dbReference type="AlphaFoldDB" id="A0A9X2KPX6"/>
<evidence type="ECO:0000259" key="6">
    <source>
        <dbReference type="Pfam" id="PF13505"/>
    </source>
</evidence>
<dbReference type="Pfam" id="PF13505">
    <property type="entry name" value="OMP_b-brl"/>
    <property type="match status" value="1"/>
</dbReference>
<comment type="similarity">
    <text evidence="4">Belongs to the Omp25/RopB family.</text>
</comment>
<comment type="subcellular location">
    <subcellularLocation>
        <location evidence="1">Membrane</location>
    </subcellularLocation>
</comment>
<comment type="caution">
    <text evidence="7">The sequence shown here is derived from an EMBL/GenBank/DDBJ whole genome shotgun (WGS) entry which is preliminary data.</text>
</comment>
<dbReference type="InterPro" id="IPR027385">
    <property type="entry name" value="Beta-barrel_OMP"/>
</dbReference>
<feature type="domain" description="Outer membrane protein beta-barrel" evidence="6">
    <location>
        <begin position="7"/>
        <end position="198"/>
    </location>
</feature>
<sequence>MRTLILAAAVTSALAAPAFAQTANAPFTGLRIEGVVGYDVLKDGRGSESSDGVVYGGAVGYDARVNNLILGAEGELTGSTTATHDDNLVTAGDRLRVGAGRDLYVGGRAGFVLNPSTMAYAKAGYTNARVETRYDAGSARTEDHADLDGFRLGAGLEHQLGANTYVKGEYRYSHYGKADRYDIDADRHQLVAGVGMRF</sequence>
<keyword evidence="8" id="KW-1185">Reference proteome</keyword>
<reference evidence="7" key="1">
    <citation type="submission" date="2022-05" db="EMBL/GenBank/DDBJ databases">
        <title>Sphingomonas sp. strain RP10 Genome sequencing and assembly.</title>
        <authorList>
            <person name="Kim I."/>
        </authorList>
    </citation>
    <scope>NUCLEOTIDE SEQUENCE</scope>
    <source>
        <strain evidence="7">RP10</strain>
    </source>
</reference>
<name>A0A9X2KPX6_9SPHN</name>
<dbReference type="SUPFAM" id="SSF56925">
    <property type="entry name" value="OMPA-like"/>
    <property type="match status" value="1"/>
</dbReference>
<gene>
    <name evidence="7" type="ORF">M9979_05755</name>
</gene>
<protein>
    <submittedName>
        <fullName evidence="7">Porin family protein</fullName>
    </submittedName>
</protein>
<evidence type="ECO:0000256" key="2">
    <source>
        <dbReference type="ARBA" id="ARBA00022729"/>
    </source>
</evidence>
<evidence type="ECO:0000256" key="4">
    <source>
        <dbReference type="ARBA" id="ARBA00038306"/>
    </source>
</evidence>
<dbReference type="EMBL" id="JAMLDY010000005">
    <property type="protein sequence ID" value="MCP3734382.1"/>
    <property type="molecule type" value="Genomic_DNA"/>
</dbReference>
<dbReference type="Gene3D" id="2.40.160.20">
    <property type="match status" value="1"/>
</dbReference>
<keyword evidence="3" id="KW-0472">Membrane</keyword>
<dbReference type="GO" id="GO:0016020">
    <property type="term" value="C:membrane"/>
    <property type="evidence" value="ECO:0007669"/>
    <property type="project" value="UniProtKB-SubCell"/>
</dbReference>